<accession>A0A4Z1AXV1</accession>
<gene>
    <name evidence="1" type="ORF">E4J94_16125</name>
</gene>
<dbReference type="RefSeq" id="WP_135836814.1">
    <property type="nucleotide sequence ID" value="NZ_CAUQWU010000001.1"/>
</dbReference>
<comment type="caution">
    <text evidence="1">The sequence shown here is derived from an EMBL/GenBank/DDBJ whole genome shotgun (WGS) entry which is preliminary data.</text>
</comment>
<organism evidence="1 2">
    <name type="scientific">Empedobacter tilapiae</name>
    <dbReference type="NCBI Taxonomy" id="2491114"/>
    <lineage>
        <taxon>Bacteria</taxon>
        <taxon>Pseudomonadati</taxon>
        <taxon>Bacteroidota</taxon>
        <taxon>Flavobacteriia</taxon>
        <taxon>Flavobacteriales</taxon>
        <taxon>Weeksellaceae</taxon>
        <taxon>Empedobacter</taxon>
    </lineage>
</organism>
<protein>
    <recommendedName>
        <fullName evidence="3">SMI1/KNR4 family protein</fullName>
    </recommendedName>
</protein>
<keyword evidence="2" id="KW-1185">Reference proteome</keyword>
<proteinExistence type="predicted"/>
<evidence type="ECO:0008006" key="3">
    <source>
        <dbReference type="Google" id="ProtNLM"/>
    </source>
</evidence>
<evidence type="ECO:0000313" key="1">
    <source>
        <dbReference type="EMBL" id="TGN22568.1"/>
    </source>
</evidence>
<sequence length="313" mass="37351">MKKLIEKLTKIDQFEKNLGLDKTEIEKLNDCLGFEIPFFFVEYLQLFGFNENLFWTIFNDEEEFIQQNEFIHEEDNYRNYLIIGDEYAENFILVNKENQQLFLLEDDHLFDLKITFDEMLDEIVESLQPINYDSYKQIDTIYQSLLSNKNLIATSIKLAIDNLKEDASQNNDLLYSIIISTNPKNEYNIYGGSLEDFKIGIDSENINYDKLWNTNFSKYQQKINDKFIDQKYDFTYIKALELIYLDVLRDLKNEGYFNDQAHNISVSLKSTETNLFPEDSYEESLMKKNNLTTKIKRFWETPYDRTRLIIEAL</sequence>
<reference evidence="1 2" key="1">
    <citation type="submission" date="2019-03" db="EMBL/GenBank/DDBJ databases">
        <title>Empedobacter tilapiae sp. nov., isolated from an intestine of Nile tilapia Oreochromis niloticus.</title>
        <authorList>
            <person name="Kim Y.-O."/>
            <person name="Yoon J.-H."/>
        </authorList>
    </citation>
    <scope>NUCLEOTIDE SEQUENCE [LARGE SCALE GENOMIC DNA]</scope>
    <source>
        <strain evidence="1 2">MRS2</strain>
    </source>
</reference>
<dbReference type="AlphaFoldDB" id="A0A4Z1AXV1"/>
<dbReference type="Proteomes" id="UP000297998">
    <property type="component" value="Unassembled WGS sequence"/>
</dbReference>
<name>A0A4Z1AXV1_9FLAO</name>
<evidence type="ECO:0000313" key="2">
    <source>
        <dbReference type="Proteomes" id="UP000297998"/>
    </source>
</evidence>
<dbReference type="OrthoDB" id="1273307at2"/>
<dbReference type="EMBL" id="SRPE01000014">
    <property type="protein sequence ID" value="TGN22568.1"/>
    <property type="molecule type" value="Genomic_DNA"/>
</dbReference>